<evidence type="ECO:0000313" key="1">
    <source>
        <dbReference type="EMBL" id="KQK09814.1"/>
    </source>
</evidence>
<protein>
    <submittedName>
        <fullName evidence="1 2">Uncharacterized protein</fullName>
    </submittedName>
</protein>
<reference evidence="1 2" key="1">
    <citation type="journal article" date="2010" name="Nature">
        <title>Genome sequencing and analysis of the model grass Brachypodium distachyon.</title>
        <authorList>
            <consortium name="International Brachypodium Initiative"/>
        </authorList>
    </citation>
    <scope>NUCLEOTIDE SEQUENCE [LARGE SCALE GENOMIC DNA]</scope>
    <source>
        <strain evidence="1 2">Bd21</strain>
    </source>
</reference>
<sequence>MGHRPLPSKLRRPLVRTWRTPDCPEAMHACMHAAGLLPATPGAAQAVLINGSNDGGVGSSLQTSSMDWNSLRGGAHGNRAPTASDMPLLPGPARATAFCKRGSKGATRALLCSPARLAFLFSLCTALPCGCGHEDAFF</sequence>
<reference evidence="2" key="3">
    <citation type="submission" date="2018-08" db="UniProtKB">
        <authorList>
            <consortium name="EnsemblPlants"/>
        </authorList>
    </citation>
    <scope>IDENTIFICATION</scope>
    <source>
        <strain evidence="2">cv. Bd21</strain>
    </source>
</reference>
<keyword evidence="3" id="KW-1185">Reference proteome</keyword>
<gene>
    <name evidence="1" type="ORF">BRADI_2g50308v3</name>
</gene>
<dbReference type="InParanoid" id="A0A0Q3N039"/>
<proteinExistence type="predicted"/>
<accession>A0A0Q3N039</accession>
<organism evidence="1">
    <name type="scientific">Brachypodium distachyon</name>
    <name type="common">Purple false brome</name>
    <name type="synonym">Trachynia distachya</name>
    <dbReference type="NCBI Taxonomy" id="15368"/>
    <lineage>
        <taxon>Eukaryota</taxon>
        <taxon>Viridiplantae</taxon>
        <taxon>Streptophyta</taxon>
        <taxon>Embryophyta</taxon>
        <taxon>Tracheophyta</taxon>
        <taxon>Spermatophyta</taxon>
        <taxon>Magnoliopsida</taxon>
        <taxon>Liliopsida</taxon>
        <taxon>Poales</taxon>
        <taxon>Poaceae</taxon>
        <taxon>BOP clade</taxon>
        <taxon>Pooideae</taxon>
        <taxon>Stipodae</taxon>
        <taxon>Brachypodieae</taxon>
        <taxon>Brachypodium</taxon>
    </lineage>
</organism>
<dbReference type="AlphaFoldDB" id="A0A0Q3N039"/>
<reference evidence="1" key="2">
    <citation type="submission" date="2017-06" db="EMBL/GenBank/DDBJ databases">
        <title>WGS assembly of Brachypodium distachyon.</title>
        <authorList>
            <consortium name="The International Brachypodium Initiative"/>
            <person name="Lucas S."/>
            <person name="Harmon-Smith M."/>
            <person name="Lail K."/>
            <person name="Tice H."/>
            <person name="Grimwood J."/>
            <person name="Bruce D."/>
            <person name="Barry K."/>
            <person name="Shu S."/>
            <person name="Lindquist E."/>
            <person name="Wang M."/>
            <person name="Pitluck S."/>
            <person name="Vogel J.P."/>
            <person name="Garvin D.F."/>
            <person name="Mockler T.C."/>
            <person name="Schmutz J."/>
            <person name="Rokhsar D."/>
            <person name="Bevan M.W."/>
        </authorList>
    </citation>
    <scope>NUCLEOTIDE SEQUENCE</scope>
    <source>
        <strain evidence="1">Bd21</strain>
    </source>
</reference>
<evidence type="ECO:0000313" key="3">
    <source>
        <dbReference type="Proteomes" id="UP000008810"/>
    </source>
</evidence>
<dbReference type="Gramene" id="KQK09814">
    <property type="protein sequence ID" value="KQK09814"/>
    <property type="gene ID" value="BRADI_2g50308v3"/>
</dbReference>
<evidence type="ECO:0000313" key="2">
    <source>
        <dbReference type="EnsemblPlants" id="KQK09814"/>
    </source>
</evidence>
<dbReference type="EMBL" id="CM000881">
    <property type="protein sequence ID" value="KQK09814.1"/>
    <property type="molecule type" value="Genomic_DNA"/>
</dbReference>
<name>A0A0Q3N039_BRADI</name>
<dbReference type="Proteomes" id="UP000008810">
    <property type="component" value="Chromosome 2"/>
</dbReference>
<dbReference type="EnsemblPlants" id="KQK09814">
    <property type="protein sequence ID" value="KQK09814"/>
    <property type="gene ID" value="BRADI_2g50308v3"/>
</dbReference>